<dbReference type="InterPro" id="IPR001584">
    <property type="entry name" value="Integrase_cat-core"/>
</dbReference>
<dbReference type="Proteomes" id="UP000474175">
    <property type="component" value="Unassembled WGS sequence"/>
</dbReference>
<protein>
    <submittedName>
        <fullName evidence="3">IS3 family transposase</fullName>
    </submittedName>
</protein>
<dbReference type="AlphaFoldDB" id="A0A6L9LJB0"/>
<dbReference type="PANTHER" id="PTHR46889">
    <property type="entry name" value="TRANSPOSASE INSF FOR INSERTION SEQUENCE IS3B-RELATED"/>
    <property type="match status" value="1"/>
</dbReference>
<sequence length="183" mass="20984">MTHCYQVITQLTSDFPIERLCKTLGVSRSAYYAYQAGQSHQLTEEKEKLRQAMLDSFGDHRRRYGSRRLLTELQEQGFEVGRHQLRRLMQAEGLRAIQPRSFIPRTTDSRYNGPFSPNLLVDMDFPTAPGRVLVGDITYVPLAGSAWGYLAAWMDLYSRRIKGWTLADNMGEELVHSALRKAI</sequence>
<evidence type="ECO:0000313" key="4">
    <source>
        <dbReference type="Proteomes" id="UP000474175"/>
    </source>
</evidence>
<dbReference type="InterPro" id="IPR012337">
    <property type="entry name" value="RNaseH-like_sf"/>
</dbReference>
<feature type="domain" description="HTH-like" evidence="2">
    <location>
        <begin position="45"/>
        <end position="101"/>
    </location>
</feature>
<evidence type="ECO:0000259" key="2">
    <source>
        <dbReference type="Pfam" id="PF13276"/>
    </source>
</evidence>
<dbReference type="InterPro" id="IPR050900">
    <property type="entry name" value="Transposase_IS3/IS150/IS904"/>
</dbReference>
<evidence type="ECO:0000259" key="1">
    <source>
        <dbReference type="Pfam" id="PF00665"/>
    </source>
</evidence>
<gene>
    <name evidence="3" type="ORF">GK108_31040</name>
</gene>
<dbReference type="PANTHER" id="PTHR46889:SF4">
    <property type="entry name" value="TRANSPOSASE INSO FOR INSERTION SEQUENCE ELEMENT IS911B-RELATED"/>
    <property type="match status" value="1"/>
</dbReference>
<dbReference type="GO" id="GO:0015074">
    <property type="term" value="P:DNA integration"/>
    <property type="evidence" value="ECO:0007669"/>
    <property type="project" value="InterPro"/>
</dbReference>
<dbReference type="EMBL" id="JAAFZH010000049">
    <property type="protein sequence ID" value="NDU99351.1"/>
    <property type="molecule type" value="Genomic_DNA"/>
</dbReference>
<accession>A0A6L9LJB0</accession>
<feature type="domain" description="Integrase catalytic" evidence="1">
    <location>
        <begin position="127"/>
        <end position="183"/>
    </location>
</feature>
<dbReference type="RefSeq" id="WP_163955480.1">
    <property type="nucleotide sequence ID" value="NZ_JAAFZH010000049.1"/>
</dbReference>
<comment type="caution">
    <text evidence="3">The sequence shown here is derived from an EMBL/GenBank/DDBJ whole genome shotgun (WGS) entry which is preliminary data.</text>
</comment>
<dbReference type="SUPFAM" id="SSF53098">
    <property type="entry name" value="Ribonuclease H-like"/>
    <property type="match status" value="1"/>
</dbReference>
<proteinExistence type="predicted"/>
<feature type="non-terminal residue" evidence="3">
    <location>
        <position position="183"/>
    </location>
</feature>
<dbReference type="Pfam" id="PF13276">
    <property type="entry name" value="HTH_21"/>
    <property type="match status" value="1"/>
</dbReference>
<reference evidence="3 4" key="1">
    <citation type="submission" date="2020-02" db="EMBL/GenBank/DDBJ databases">
        <title>Draft genome sequence of two Spirosoma agri KCTC 52727 and Spirosoma terrae KCTC 52035.</title>
        <authorList>
            <person name="Rojas J."/>
            <person name="Ambika Manirajan B."/>
            <person name="Suarez C."/>
            <person name="Ratering S."/>
            <person name="Schnell S."/>
        </authorList>
    </citation>
    <scope>NUCLEOTIDE SEQUENCE [LARGE SCALE GENOMIC DNA]</scope>
    <source>
        <strain evidence="3 4">KCTC 52035</strain>
    </source>
</reference>
<dbReference type="InterPro" id="IPR025948">
    <property type="entry name" value="HTH-like_dom"/>
</dbReference>
<evidence type="ECO:0000313" key="3">
    <source>
        <dbReference type="EMBL" id="NDU99351.1"/>
    </source>
</evidence>
<keyword evidence="4" id="KW-1185">Reference proteome</keyword>
<dbReference type="Pfam" id="PF00665">
    <property type="entry name" value="rve"/>
    <property type="match status" value="1"/>
</dbReference>
<name>A0A6L9LJB0_9BACT</name>
<organism evidence="3 4">
    <name type="scientific">Spirosoma terrae</name>
    <dbReference type="NCBI Taxonomy" id="1968276"/>
    <lineage>
        <taxon>Bacteria</taxon>
        <taxon>Pseudomonadati</taxon>
        <taxon>Bacteroidota</taxon>
        <taxon>Cytophagia</taxon>
        <taxon>Cytophagales</taxon>
        <taxon>Cytophagaceae</taxon>
        <taxon>Spirosoma</taxon>
    </lineage>
</organism>